<name>A0ACC2TY71_9FUNG</name>
<evidence type="ECO:0000313" key="2">
    <source>
        <dbReference type="Proteomes" id="UP001165960"/>
    </source>
</evidence>
<accession>A0ACC2TY71</accession>
<sequence length="133" mass="15585">MIPFEVLCGVDLNLPRSYTKVESTNQTQMMQNKRETNQENLVAKALQMQARDHTQYKLPKFKVDQYVLLFKSSLQNSKSKKFMQKWSGPFQIASIAPNYNYFLKDMDGNHLPNMVNGTRLKEYCGFFLSRGMW</sequence>
<gene>
    <name evidence="1" type="ORF">DSO57_1033365</name>
</gene>
<dbReference type="Proteomes" id="UP001165960">
    <property type="component" value="Unassembled WGS sequence"/>
</dbReference>
<proteinExistence type="predicted"/>
<evidence type="ECO:0000313" key="1">
    <source>
        <dbReference type="EMBL" id="KAJ9079633.1"/>
    </source>
</evidence>
<organism evidence="1 2">
    <name type="scientific">Entomophthora muscae</name>
    <dbReference type="NCBI Taxonomy" id="34485"/>
    <lineage>
        <taxon>Eukaryota</taxon>
        <taxon>Fungi</taxon>
        <taxon>Fungi incertae sedis</taxon>
        <taxon>Zoopagomycota</taxon>
        <taxon>Entomophthoromycotina</taxon>
        <taxon>Entomophthoromycetes</taxon>
        <taxon>Entomophthorales</taxon>
        <taxon>Entomophthoraceae</taxon>
        <taxon>Entomophthora</taxon>
    </lineage>
</organism>
<dbReference type="EMBL" id="QTSX02001682">
    <property type="protein sequence ID" value="KAJ9079633.1"/>
    <property type="molecule type" value="Genomic_DNA"/>
</dbReference>
<reference evidence="1" key="1">
    <citation type="submission" date="2022-04" db="EMBL/GenBank/DDBJ databases">
        <title>Genome of the entomopathogenic fungus Entomophthora muscae.</title>
        <authorList>
            <person name="Elya C."/>
            <person name="Lovett B.R."/>
            <person name="Lee E."/>
            <person name="Macias A.M."/>
            <person name="Hajek A.E."/>
            <person name="De Bivort B.L."/>
            <person name="Kasson M.T."/>
            <person name="De Fine Licht H.H."/>
            <person name="Stajich J.E."/>
        </authorList>
    </citation>
    <scope>NUCLEOTIDE SEQUENCE</scope>
    <source>
        <strain evidence="1">Berkeley</strain>
    </source>
</reference>
<protein>
    <submittedName>
        <fullName evidence="1">Uncharacterized protein</fullName>
    </submittedName>
</protein>
<comment type="caution">
    <text evidence="1">The sequence shown here is derived from an EMBL/GenBank/DDBJ whole genome shotgun (WGS) entry which is preliminary data.</text>
</comment>
<keyword evidence="2" id="KW-1185">Reference proteome</keyword>